<evidence type="ECO:0000256" key="2">
    <source>
        <dbReference type="ARBA" id="ARBA00022801"/>
    </source>
</evidence>
<dbReference type="EMBL" id="DVKS01000224">
    <property type="protein sequence ID" value="HIT43087.1"/>
    <property type="molecule type" value="Genomic_DNA"/>
</dbReference>
<evidence type="ECO:0000313" key="6">
    <source>
        <dbReference type="EMBL" id="HIT43087.1"/>
    </source>
</evidence>
<dbReference type="InterPro" id="IPR011050">
    <property type="entry name" value="Pectin_lyase_fold/virulence"/>
</dbReference>
<keyword evidence="3 4" id="KW-0326">Glycosidase</keyword>
<dbReference type="InterPro" id="IPR012334">
    <property type="entry name" value="Pectin_lyas_fold"/>
</dbReference>
<dbReference type="InterPro" id="IPR000743">
    <property type="entry name" value="Glyco_hydro_28"/>
</dbReference>
<protein>
    <submittedName>
        <fullName evidence="6">Right-handed parallel beta-helix repeat-containing protein</fullName>
    </submittedName>
</protein>
<dbReference type="GO" id="GO:0005975">
    <property type="term" value="P:carbohydrate metabolic process"/>
    <property type="evidence" value="ECO:0007669"/>
    <property type="project" value="InterPro"/>
</dbReference>
<evidence type="ECO:0000256" key="1">
    <source>
        <dbReference type="ARBA" id="ARBA00008834"/>
    </source>
</evidence>
<evidence type="ECO:0000256" key="4">
    <source>
        <dbReference type="RuleBase" id="RU361169"/>
    </source>
</evidence>
<reference evidence="6" key="2">
    <citation type="journal article" date="2021" name="PeerJ">
        <title>Extensive microbial diversity within the chicken gut microbiome revealed by metagenomics and culture.</title>
        <authorList>
            <person name="Gilroy R."/>
            <person name="Ravi A."/>
            <person name="Getino M."/>
            <person name="Pursley I."/>
            <person name="Horton D.L."/>
            <person name="Alikhan N.F."/>
            <person name="Baker D."/>
            <person name="Gharbi K."/>
            <person name="Hall N."/>
            <person name="Watson M."/>
            <person name="Adriaenssens E.M."/>
            <person name="Foster-Nyarko E."/>
            <person name="Jarju S."/>
            <person name="Secka A."/>
            <person name="Antonio M."/>
            <person name="Oren A."/>
            <person name="Chaudhuri R.R."/>
            <person name="La Ragione R."/>
            <person name="Hildebrand F."/>
            <person name="Pallen M.J."/>
        </authorList>
    </citation>
    <scope>NUCLEOTIDE SEQUENCE</scope>
    <source>
        <strain evidence="6">CHK123-3438</strain>
    </source>
</reference>
<dbReference type="Pfam" id="PF12708">
    <property type="entry name" value="Pect-lyase_RHGA_epim"/>
    <property type="match status" value="1"/>
</dbReference>
<dbReference type="Proteomes" id="UP000886860">
    <property type="component" value="Unassembled WGS sequence"/>
</dbReference>
<dbReference type="SMART" id="SM00710">
    <property type="entry name" value="PbH1"/>
    <property type="match status" value="5"/>
</dbReference>
<evidence type="ECO:0000313" key="7">
    <source>
        <dbReference type="Proteomes" id="UP000886860"/>
    </source>
</evidence>
<accession>A0A9D1GM91</accession>
<comment type="caution">
    <text evidence="6">The sequence shown here is derived from an EMBL/GenBank/DDBJ whole genome shotgun (WGS) entry which is preliminary data.</text>
</comment>
<sequence>MYNILEYGAAGDGVTNDGPAIQRAIDACSQAGGGRVLFPGGRVYNSGQVALRSNVEVHLEMGAVWKASSDLKDYWPLREMPGEDDGREGVPSYLNCEYAGRPYLVFIHAFDAENVSITGFGVIDGNESIFYGTDTRYHIEGSFYPRVPVLFLEAVNHLTIRDIRIQGSAFWTLHMVGCEDVLVDGVRILNNLRMANCDGIDPDHCRNVRITNCHVECGDDAIVLKNTADHMQYGPTENVLIANCTLVSTSAGIKFGTEGEDDFRNVCVTNCSISRSNRGISLQIRDCGNVENVMFSNITIETRRFSYQWWGRAEAISLTASDRKPGVKAGKIRNVTFRDIRCRGENGIFLMGSSDNWIEDVVFENVSVALERKSKWDIEGYDKRPCPGSMEDGIIQTKISGVYGDYIKNVRFSNVTVEPSQEILPYYKEEKTFLHVQDVSVI</sequence>
<reference evidence="6" key="1">
    <citation type="submission" date="2020-10" db="EMBL/GenBank/DDBJ databases">
        <authorList>
            <person name="Gilroy R."/>
        </authorList>
    </citation>
    <scope>NUCLEOTIDE SEQUENCE</scope>
    <source>
        <strain evidence="6">CHK123-3438</strain>
    </source>
</reference>
<dbReference type="InterPro" id="IPR024535">
    <property type="entry name" value="RHGA/B-epi-like_pectate_lyase"/>
</dbReference>
<dbReference type="SUPFAM" id="SSF51126">
    <property type="entry name" value="Pectin lyase-like"/>
    <property type="match status" value="1"/>
</dbReference>
<dbReference type="Gene3D" id="2.160.20.10">
    <property type="entry name" value="Single-stranded right-handed beta-helix, Pectin lyase-like"/>
    <property type="match status" value="1"/>
</dbReference>
<evidence type="ECO:0000256" key="3">
    <source>
        <dbReference type="ARBA" id="ARBA00023295"/>
    </source>
</evidence>
<comment type="similarity">
    <text evidence="1 4">Belongs to the glycosyl hydrolase 28 family.</text>
</comment>
<dbReference type="GO" id="GO:0004650">
    <property type="term" value="F:polygalacturonase activity"/>
    <property type="evidence" value="ECO:0007669"/>
    <property type="project" value="InterPro"/>
</dbReference>
<proteinExistence type="inferred from homology"/>
<evidence type="ECO:0000259" key="5">
    <source>
        <dbReference type="Pfam" id="PF12708"/>
    </source>
</evidence>
<gene>
    <name evidence="6" type="ORF">IAB60_13505</name>
</gene>
<dbReference type="InterPro" id="IPR051801">
    <property type="entry name" value="GH28_Enzymes"/>
</dbReference>
<dbReference type="PANTHER" id="PTHR31339:SF9">
    <property type="entry name" value="PLASMIN AND FIBRONECTIN-BINDING PROTEIN A"/>
    <property type="match status" value="1"/>
</dbReference>
<dbReference type="Pfam" id="PF00295">
    <property type="entry name" value="Glyco_hydro_28"/>
    <property type="match status" value="1"/>
</dbReference>
<name>A0A9D1GM91_9FIRM</name>
<feature type="domain" description="Rhamnogalacturonase A/B/Epimerase-like pectate lyase" evidence="5">
    <location>
        <begin position="2"/>
        <end position="55"/>
    </location>
</feature>
<keyword evidence="2 4" id="KW-0378">Hydrolase</keyword>
<dbReference type="AlphaFoldDB" id="A0A9D1GM91"/>
<dbReference type="PANTHER" id="PTHR31339">
    <property type="entry name" value="PECTIN LYASE-RELATED"/>
    <property type="match status" value="1"/>
</dbReference>
<dbReference type="InterPro" id="IPR006626">
    <property type="entry name" value="PbH1"/>
</dbReference>
<organism evidence="6 7">
    <name type="scientific">Candidatus Caccovicinus merdipullorum</name>
    <dbReference type="NCBI Taxonomy" id="2840724"/>
    <lineage>
        <taxon>Bacteria</taxon>
        <taxon>Bacillati</taxon>
        <taxon>Bacillota</taxon>
        <taxon>Clostridia</taxon>
        <taxon>Eubacteriales</taxon>
        <taxon>Candidatus Caccovicinus</taxon>
    </lineage>
</organism>